<dbReference type="HOGENOM" id="CLU_2464773_0_0_7"/>
<dbReference type="EMBL" id="CP003481">
    <property type="protein sequence ID" value="AFI06306.1"/>
    <property type="molecule type" value="Genomic_DNA"/>
</dbReference>
<dbReference type="PATRIC" id="fig|1163745.3.peg.1377"/>
<dbReference type="eggNOG" id="COG3328">
    <property type="taxonomic scope" value="Bacteria"/>
</dbReference>
<reference evidence="1 2" key="1">
    <citation type="journal article" date="2013" name="PLoS ONE">
        <title>Sequence Divergence and Conservation in Genomes ofHelicobacter cetorum Strains from a Dolphin and a Whale.</title>
        <authorList>
            <person name="Kersulyte D."/>
            <person name="Rossi M."/>
            <person name="Berg D.E."/>
        </authorList>
    </citation>
    <scope>NUCLEOTIDE SEQUENCE [LARGE SCALE GENOMIC DNA]</scope>
    <source>
        <strain evidence="1 2">MIT 99-5656</strain>
    </source>
</reference>
<dbReference type="AlphaFoldDB" id="I0ETN7"/>
<keyword evidence="2" id="KW-1185">Reference proteome</keyword>
<sequence>MVKKIGGKDSVLAPLVKQLIEVALETEIETHIAQDVLGGNKNRKNGSFKCSLSFKLNSIKNHLKYNTNFLNKSLKNNFIPLILIVSSY</sequence>
<organism evidence="1 2">
    <name type="scientific">Helicobacter cetorum (strain ATCC BAA-540 / CCUG 52418 / MIT 99-5656)</name>
    <dbReference type="NCBI Taxonomy" id="1163745"/>
    <lineage>
        <taxon>Bacteria</taxon>
        <taxon>Pseudomonadati</taxon>
        <taxon>Campylobacterota</taxon>
        <taxon>Epsilonproteobacteria</taxon>
        <taxon>Campylobacterales</taxon>
        <taxon>Helicobacteraceae</taxon>
        <taxon>Helicobacter</taxon>
    </lineage>
</organism>
<protein>
    <submittedName>
        <fullName evidence="1">Transposase mutator type</fullName>
    </submittedName>
</protein>
<dbReference type="RefSeq" id="WP_014659791.1">
    <property type="nucleotide sequence ID" value="NC_017735.1"/>
</dbReference>
<name>I0ETN7_HELCM</name>
<gene>
    <name evidence="1" type="ordered locus">HCD_06520</name>
</gene>
<proteinExistence type="predicted"/>
<dbReference type="OrthoDB" id="9815585at2"/>
<evidence type="ECO:0000313" key="2">
    <source>
        <dbReference type="Proteomes" id="UP000005013"/>
    </source>
</evidence>
<dbReference type="Proteomes" id="UP000005013">
    <property type="component" value="Chromosome"/>
</dbReference>
<accession>I0ETN7</accession>
<evidence type="ECO:0000313" key="1">
    <source>
        <dbReference type="EMBL" id="AFI06306.1"/>
    </source>
</evidence>
<dbReference type="KEGG" id="hcm:HCD_06520"/>